<organism evidence="1 2">
    <name type="scientific">Cyclonatronum proteinivorum</name>
    <dbReference type="NCBI Taxonomy" id="1457365"/>
    <lineage>
        <taxon>Bacteria</taxon>
        <taxon>Pseudomonadati</taxon>
        <taxon>Balneolota</taxon>
        <taxon>Balneolia</taxon>
        <taxon>Balneolales</taxon>
        <taxon>Cyclonatronaceae</taxon>
        <taxon>Cyclonatronum</taxon>
    </lineage>
</organism>
<dbReference type="EMBL" id="CP027806">
    <property type="protein sequence ID" value="AXJ01194.1"/>
    <property type="molecule type" value="Genomic_DNA"/>
</dbReference>
<accession>A0A345UL42</accession>
<name>A0A345UL42_9BACT</name>
<keyword evidence="2" id="KW-1185">Reference proteome</keyword>
<proteinExistence type="predicted"/>
<evidence type="ECO:0000313" key="1">
    <source>
        <dbReference type="EMBL" id="AXJ01194.1"/>
    </source>
</evidence>
<dbReference type="AlphaFoldDB" id="A0A345UL42"/>
<evidence type="ECO:0000313" key="2">
    <source>
        <dbReference type="Proteomes" id="UP000254808"/>
    </source>
</evidence>
<protein>
    <submittedName>
        <fullName evidence="1">Uncharacterized protein</fullName>
    </submittedName>
</protein>
<sequence>MHLSVRFRDDAVGVLVSGLNIVQYILIERPNQPPKPHHQIFRLRLQSAPPRFAQVLGPALQVLRSGTIFIPALIWDAGCHLLSS</sequence>
<dbReference type="KEGG" id="cprv:CYPRO_1944"/>
<dbReference type="Proteomes" id="UP000254808">
    <property type="component" value="Chromosome"/>
</dbReference>
<reference evidence="1 2" key="1">
    <citation type="submission" date="2018-03" db="EMBL/GenBank/DDBJ databases">
        <title>Phenotypic and genomic properties of Cyclonatronum proteinivorum gen. nov., sp. nov., a haloalkaliphilic bacteroidete from soda lakes possessing Na+-translocating rhodopsin.</title>
        <authorList>
            <person name="Toshchakov S.V."/>
            <person name="Korzhenkov A."/>
            <person name="Samarov N.I."/>
            <person name="Kublanov I.V."/>
            <person name="Muntyan M.S."/>
            <person name="Sorokin D.Y."/>
        </authorList>
    </citation>
    <scope>NUCLEOTIDE SEQUENCE [LARGE SCALE GENOMIC DNA]</scope>
    <source>
        <strain evidence="1 2">Omega</strain>
    </source>
</reference>
<gene>
    <name evidence="1" type="ORF">CYPRO_1944</name>
</gene>